<feature type="compositionally biased region" description="Basic and acidic residues" evidence="2">
    <location>
        <begin position="17"/>
        <end position="26"/>
    </location>
</feature>
<feature type="compositionally biased region" description="Basic residues" evidence="2">
    <location>
        <begin position="1"/>
        <end position="15"/>
    </location>
</feature>
<sequence length="233" mass="26823">MKGEKKKHNSIKSRTKVNPEDVRAPDTGEAGAVERFLRLLETTSSSINPDGLKSEINDDAIKKVNRGAFGEVLAFLAEHMRGREEVRKARCQIQAAISTRSDRGGLNTEFHPGLVELERATRRLRAARTAVDVARREREEERKRHEILRKERNDLEDKFWKERELGVFLDVLESRETVRLKRIEEVGRMVNQLRKEVEKAKKTGSTRQPAGSVEMTLPRWRPRFTKETVAVSL</sequence>
<feature type="coiled-coil region" evidence="1">
    <location>
        <begin position="117"/>
        <end position="158"/>
    </location>
</feature>
<organism evidence="3 4">
    <name type="scientific">Macrolepiota fuliginosa MF-IS2</name>
    <dbReference type="NCBI Taxonomy" id="1400762"/>
    <lineage>
        <taxon>Eukaryota</taxon>
        <taxon>Fungi</taxon>
        <taxon>Dikarya</taxon>
        <taxon>Basidiomycota</taxon>
        <taxon>Agaricomycotina</taxon>
        <taxon>Agaricomycetes</taxon>
        <taxon>Agaricomycetidae</taxon>
        <taxon>Agaricales</taxon>
        <taxon>Agaricineae</taxon>
        <taxon>Agaricaceae</taxon>
        <taxon>Macrolepiota</taxon>
    </lineage>
</organism>
<keyword evidence="1" id="KW-0175">Coiled coil</keyword>
<keyword evidence="4" id="KW-1185">Reference proteome</keyword>
<proteinExistence type="predicted"/>
<dbReference type="OrthoDB" id="3256901at2759"/>
<dbReference type="AlphaFoldDB" id="A0A9P5XIJ2"/>
<protein>
    <submittedName>
        <fullName evidence="3">Uncharacterized protein</fullName>
    </submittedName>
</protein>
<evidence type="ECO:0000256" key="2">
    <source>
        <dbReference type="SAM" id="MobiDB-lite"/>
    </source>
</evidence>
<accession>A0A9P5XIJ2</accession>
<dbReference type="Proteomes" id="UP000807342">
    <property type="component" value="Unassembled WGS sequence"/>
</dbReference>
<dbReference type="EMBL" id="MU151083">
    <property type="protein sequence ID" value="KAF9451564.1"/>
    <property type="molecule type" value="Genomic_DNA"/>
</dbReference>
<evidence type="ECO:0000313" key="4">
    <source>
        <dbReference type="Proteomes" id="UP000807342"/>
    </source>
</evidence>
<reference evidence="3" key="1">
    <citation type="submission" date="2020-11" db="EMBL/GenBank/DDBJ databases">
        <authorList>
            <consortium name="DOE Joint Genome Institute"/>
            <person name="Ahrendt S."/>
            <person name="Riley R."/>
            <person name="Andreopoulos W."/>
            <person name="Labutti K."/>
            <person name="Pangilinan J."/>
            <person name="Ruiz-Duenas F.J."/>
            <person name="Barrasa J.M."/>
            <person name="Sanchez-Garcia M."/>
            <person name="Camarero S."/>
            <person name="Miyauchi S."/>
            <person name="Serrano A."/>
            <person name="Linde D."/>
            <person name="Babiker R."/>
            <person name="Drula E."/>
            <person name="Ayuso-Fernandez I."/>
            <person name="Pacheco R."/>
            <person name="Padilla G."/>
            <person name="Ferreira P."/>
            <person name="Barriuso J."/>
            <person name="Kellner H."/>
            <person name="Castanera R."/>
            <person name="Alfaro M."/>
            <person name="Ramirez L."/>
            <person name="Pisabarro A.G."/>
            <person name="Kuo A."/>
            <person name="Tritt A."/>
            <person name="Lipzen A."/>
            <person name="He G."/>
            <person name="Yan M."/>
            <person name="Ng V."/>
            <person name="Cullen D."/>
            <person name="Martin F."/>
            <person name="Rosso M.-N."/>
            <person name="Henrissat B."/>
            <person name="Hibbett D."/>
            <person name="Martinez A.T."/>
            <person name="Grigoriev I.V."/>
        </authorList>
    </citation>
    <scope>NUCLEOTIDE SEQUENCE</scope>
    <source>
        <strain evidence="3">MF-IS2</strain>
    </source>
</reference>
<comment type="caution">
    <text evidence="3">The sequence shown here is derived from an EMBL/GenBank/DDBJ whole genome shotgun (WGS) entry which is preliminary data.</text>
</comment>
<name>A0A9P5XIJ2_9AGAR</name>
<feature type="region of interest" description="Disordered" evidence="2">
    <location>
        <begin position="1"/>
        <end position="29"/>
    </location>
</feature>
<evidence type="ECO:0000313" key="3">
    <source>
        <dbReference type="EMBL" id="KAF9451564.1"/>
    </source>
</evidence>
<gene>
    <name evidence="3" type="ORF">P691DRAFT_723799</name>
</gene>
<evidence type="ECO:0000256" key="1">
    <source>
        <dbReference type="SAM" id="Coils"/>
    </source>
</evidence>